<keyword evidence="5" id="KW-0547">Nucleotide-binding</keyword>
<dbReference type="OMA" id="CERRRYF"/>
<dbReference type="GO" id="GO:0005524">
    <property type="term" value="F:ATP binding"/>
    <property type="evidence" value="ECO:0007669"/>
    <property type="project" value="UniProtKB-KW"/>
</dbReference>
<gene>
    <name evidence="7" type="ORF">ZEAMMB73_Zm00001d009734</name>
</gene>
<dbReference type="Pfam" id="PF25568">
    <property type="entry name" value="AAA_lid_At3g28540"/>
    <property type="match status" value="1"/>
</dbReference>
<dbReference type="InterPro" id="IPR050747">
    <property type="entry name" value="Mitochondrial_chaperone_BCS1"/>
</dbReference>
<dbReference type="eggNOG" id="KOG0743">
    <property type="taxonomic scope" value="Eukaryota"/>
</dbReference>
<keyword evidence="5" id="KW-0067">ATP-binding</keyword>
<dbReference type="STRING" id="4577.K7VTL4"/>
<dbReference type="Gene3D" id="6.10.280.40">
    <property type="match status" value="1"/>
</dbReference>
<dbReference type="SMR" id="K7VTL4"/>
<dbReference type="PANTHER" id="PTHR23070">
    <property type="entry name" value="BCS1 AAA-TYPE ATPASE"/>
    <property type="match status" value="1"/>
</dbReference>
<dbReference type="GO" id="GO:0016887">
    <property type="term" value="F:ATP hydrolysis activity"/>
    <property type="evidence" value="ECO:0007669"/>
    <property type="project" value="InterPro"/>
</dbReference>
<feature type="domain" description="AAA+ ATPase" evidence="6">
    <location>
        <begin position="213"/>
        <end position="356"/>
    </location>
</feature>
<dbReference type="HOGENOM" id="CLU_010189_0_1_1"/>
<reference evidence="7" key="1">
    <citation type="submission" date="2015-12" db="EMBL/GenBank/DDBJ databases">
        <title>Update maize B73 reference genome by single molecule sequencing technologies.</title>
        <authorList>
            <consortium name="Maize Genome Sequencing Project"/>
            <person name="Ware D."/>
        </authorList>
    </citation>
    <scope>NUCLEOTIDE SEQUENCE</scope>
    <source>
        <tissue evidence="7">Seedling</tissue>
    </source>
</reference>
<evidence type="ECO:0000256" key="5">
    <source>
        <dbReference type="RuleBase" id="RU003651"/>
    </source>
</evidence>
<evidence type="ECO:0000256" key="4">
    <source>
        <dbReference type="ARBA" id="ARBA00049360"/>
    </source>
</evidence>
<evidence type="ECO:0000256" key="1">
    <source>
        <dbReference type="ARBA" id="ARBA00001946"/>
    </source>
</evidence>
<proteinExistence type="inferred from homology"/>
<dbReference type="PaxDb" id="4577-GRMZM2G408881_P01"/>
<dbReference type="EMBL" id="CM000784">
    <property type="protein sequence ID" value="AQK92516.1"/>
    <property type="molecule type" value="Genomic_DNA"/>
</dbReference>
<evidence type="ECO:0000256" key="3">
    <source>
        <dbReference type="ARBA" id="ARBA00022842"/>
    </source>
</evidence>
<organism evidence="7">
    <name type="scientific">Zea mays</name>
    <name type="common">Maize</name>
    <dbReference type="NCBI Taxonomy" id="4577"/>
    <lineage>
        <taxon>Eukaryota</taxon>
        <taxon>Viridiplantae</taxon>
        <taxon>Streptophyta</taxon>
        <taxon>Embryophyta</taxon>
        <taxon>Tracheophyta</taxon>
        <taxon>Spermatophyta</taxon>
        <taxon>Magnoliopsida</taxon>
        <taxon>Liliopsida</taxon>
        <taxon>Poales</taxon>
        <taxon>Poaceae</taxon>
        <taxon>PACMAD clade</taxon>
        <taxon>Panicoideae</taxon>
        <taxon>Andropogonodae</taxon>
        <taxon>Andropogoneae</taxon>
        <taxon>Tripsacinae</taxon>
        <taxon>Zea</taxon>
    </lineage>
</organism>
<dbReference type="GO" id="GO:0006950">
    <property type="term" value="P:response to stress"/>
    <property type="evidence" value="ECO:0007669"/>
    <property type="project" value="UniProtKB-ARBA"/>
</dbReference>
<dbReference type="InParanoid" id="K7VTL4"/>
<comment type="cofactor">
    <cofactor evidence="1">
        <name>Mg(2+)</name>
        <dbReference type="ChEBI" id="CHEBI:18420"/>
    </cofactor>
</comment>
<dbReference type="InterPro" id="IPR027417">
    <property type="entry name" value="P-loop_NTPase"/>
</dbReference>
<dbReference type="SUPFAM" id="SSF52540">
    <property type="entry name" value="P-loop containing nucleoside triphosphate hydrolases"/>
    <property type="match status" value="1"/>
</dbReference>
<evidence type="ECO:0000259" key="6">
    <source>
        <dbReference type="SMART" id="SM00382"/>
    </source>
</evidence>
<comment type="catalytic activity">
    <reaction evidence="4">
        <text>ATP + H2O = ADP + phosphate + H(+)</text>
        <dbReference type="Rhea" id="RHEA:13065"/>
        <dbReference type="ChEBI" id="CHEBI:15377"/>
        <dbReference type="ChEBI" id="CHEBI:15378"/>
        <dbReference type="ChEBI" id="CHEBI:30616"/>
        <dbReference type="ChEBI" id="CHEBI:43474"/>
        <dbReference type="ChEBI" id="CHEBI:456216"/>
    </reaction>
</comment>
<dbReference type="Gene3D" id="3.40.50.300">
    <property type="entry name" value="P-loop containing nucleotide triphosphate hydrolases"/>
    <property type="match status" value="1"/>
</dbReference>
<dbReference type="InterPro" id="IPR058017">
    <property type="entry name" value="At3g28540-like_C"/>
</dbReference>
<evidence type="ECO:0000256" key="2">
    <source>
        <dbReference type="ARBA" id="ARBA00007448"/>
    </source>
</evidence>
<dbReference type="InterPro" id="IPR003593">
    <property type="entry name" value="AAA+_ATPase"/>
</dbReference>
<dbReference type="Pfam" id="PF14363">
    <property type="entry name" value="AAA_assoc"/>
    <property type="match status" value="1"/>
</dbReference>
<name>K7VTL4_MAIZE</name>
<keyword evidence="3" id="KW-0460">Magnesium</keyword>
<dbReference type="CDD" id="cd19510">
    <property type="entry name" value="RecA-like_BCS1"/>
    <property type="match status" value="1"/>
</dbReference>
<dbReference type="InterPro" id="IPR003960">
    <property type="entry name" value="ATPase_AAA_CS"/>
</dbReference>
<dbReference type="Pfam" id="PF00004">
    <property type="entry name" value="AAA"/>
    <property type="match status" value="1"/>
</dbReference>
<protein>
    <submittedName>
        <fullName evidence="7">Protein HYPER-SENSITIVITY-RELATED 4</fullName>
    </submittedName>
</protein>
<sequence length="447" mass="51553">MVSYDKAFKSYKKALTTTASVATSMMLVRSVANEVVPPELRELLFSGFGYLRSRASSDHTIVVEKKNDGLTNNHVYCIVKTYLATRMNIDIQQCLRTEFKWCLVCKDNSKDSLNNGGQNESQLFELAFNKRHKDKALKSYLPFILATAKAIKAQERTLMIYMTEYDDWSAIDLNHPSMFDTLSMDHKLKQSIIDDLNMFIKRNDYYKKIGKAWKRGYLLYGPPGTGKSSLIAAMANHLRFDIYDLELTVVTSNSDLRRLLVGMGNRSILVIEDINCTIEMKQREEGEGHGKSNSTEQNRREEKVTLSGLLNFVDGLWSTSGEERIIVFTTNYKEWLDPALLRPRRMDMHIHMGYCTLESFQILANNYHSIEYHDTYLEIEKLIKEMTVTPAEVAEILMRNDDTDVVLHDLIGFLKSRMKGVNEVKIEHKKVNNKMDEKKEDKDNDKD</sequence>
<dbReference type="InterPro" id="IPR025753">
    <property type="entry name" value="AAA_N_dom"/>
</dbReference>
<comment type="similarity">
    <text evidence="2">Belongs to the AAA ATPase family. BCS1 subfamily.</text>
</comment>
<accession>K7VTL4</accession>
<dbReference type="InterPro" id="IPR003959">
    <property type="entry name" value="ATPase_AAA_core"/>
</dbReference>
<dbReference type="AlphaFoldDB" id="K7VTL4"/>
<dbReference type="SMART" id="SM00382">
    <property type="entry name" value="AAA"/>
    <property type="match status" value="1"/>
</dbReference>
<evidence type="ECO:0000313" key="7">
    <source>
        <dbReference type="EMBL" id="AQK92516.1"/>
    </source>
</evidence>
<dbReference type="PROSITE" id="PS00674">
    <property type="entry name" value="AAA"/>
    <property type="match status" value="1"/>
</dbReference>